<dbReference type="EMBL" id="VENC01000012">
    <property type="protein sequence ID" value="MTI99519.1"/>
    <property type="molecule type" value="Genomic_DNA"/>
</dbReference>
<dbReference type="AlphaFoldDB" id="A0A1E3CAC2"/>
<evidence type="ECO:0000313" key="2">
    <source>
        <dbReference type="EMBL" id="MTI99519.1"/>
    </source>
</evidence>
<feature type="domain" description="AbiTii" evidence="1">
    <location>
        <begin position="11"/>
        <end position="184"/>
    </location>
</feature>
<dbReference type="InterPro" id="IPR041304">
    <property type="entry name" value="AbiTii"/>
</dbReference>
<dbReference type="Pfam" id="PF18864">
    <property type="entry name" value="AbiTii"/>
    <property type="match status" value="1"/>
</dbReference>
<organism evidence="2 3">
    <name type="scientific">Marinobacter adhaerens</name>
    <dbReference type="NCBI Taxonomy" id="1033846"/>
    <lineage>
        <taxon>Bacteria</taxon>
        <taxon>Pseudomonadati</taxon>
        <taxon>Pseudomonadota</taxon>
        <taxon>Gammaproteobacteria</taxon>
        <taxon>Pseudomonadales</taxon>
        <taxon>Marinobacteraceae</taxon>
        <taxon>Marinobacter</taxon>
    </lineage>
</organism>
<dbReference type="OrthoDB" id="6360084at2"/>
<proteinExistence type="predicted"/>
<dbReference type="Proteomes" id="UP000431462">
    <property type="component" value="Unassembled WGS sequence"/>
</dbReference>
<accession>A0A1E3CAC2</accession>
<evidence type="ECO:0000259" key="1">
    <source>
        <dbReference type="Pfam" id="PF18864"/>
    </source>
</evidence>
<sequence length="221" mass="25252">MSTSVNHLDERTRDSSDLLEEIMPSAITLAMMLRHRKMAAWLRTEFDGYQDVAAAPPYRRGLHGHIVAKSPQYGWIPAPVDDQQKEEFGYMDLPEGVKALEKICVNCKKGNGNRVLLEKDEMAVLQKQINLTAELAINLSRDAYCRLLRTVRAAIYLWTQDLMAEGIAGEHNHYSPDERAKVAHLDEPEKFWRRAMEEVDNLPIPDVREVGFFERVFGRAG</sequence>
<gene>
    <name evidence="2" type="ORF">FH752_12940</name>
</gene>
<protein>
    <recommendedName>
        <fullName evidence="1">AbiTii domain-containing protein</fullName>
    </recommendedName>
</protein>
<name>A0A1E3CAC2_9GAMM</name>
<dbReference type="RefSeq" id="WP_069182920.1">
    <property type="nucleotide sequence ID" value="NZ_LXRF01000002.1"/>
</dbReference>
<reference evidence="2 3" key="1">
    <citation type="submission" date="2019-06" db="EMBL/GenBank/DDBJ databases">
        <title>Enrichment of Autotrophic Halophilic Microorganisms from Red Sea Brine Pool Using Microbial Electrosynthesis System.</title>
        <authorList>
            <person name="Alqahtani M.F."/>
            <person name="Bajracharya S."/>
            <person name="Katuri K.P."/>
            <person name="Ali M."/>
            <person name="Saikaly P.E."/>
        </authorList>
    </citation>
    <scope>NUCLEOTIDE SEQUENCE [LARGE SCALE GENOMIC DNA]</scope>
    <source>
        <strain evidence="2">MES15</strain>
    </source>
</reference>
<evidence type="ECO:0000313" key="3">
    <source>
        <dbReference type="Proteomes" id="UP000431462"/>
    </source>
</evidence>
<comment type="caution">
    <text evidence="2">The sequence shown here is derived from an EMBL/GenBank/DDBJ whole genome shotgun (WGS) entry which is preliminary data.</text>
</comment>